<sequence length="219" mass="25316">MKQLTYILTFIISTTFLGCGQTKTTDNKVVYNPISEVQPNDSKETKDEDIFCDTAKIRDFKSNLTSSVQNLTDKEKEYQLNQAQGFIEKSCESDTLFCGEIKFKKSTTYKFDNEWKLLLTGYVLDTETGMEENSASFFVLTILRNNEFWFTDILEDVIGEIQVELNGFEDKHTQVTVWGHAYPYFQPDYGKFRLTVKNGVADYEFQCHAQNLQTKKNAL</sequence>
<accession>A0ABW9JB06</accession>
<dbReference type="PROSITE" id="PS51257">
    <property type="entry name" value="PROKAR_LIPOPROTEIN"/>
    <property type="match status" value="1"/>
</dbReference>
<reference evidence="1 2" key="1">
    <citation type="submission" date="2024-12" db="EMBL/GenBank/DDBJ databases">
        <authorList>
            <person name="Hu S."/>
        </authorList>
    </citation>
    <scope>NUCLEOTIDE SEQUENCE [LARGE SCALE GENOMIC DNA]</scope>
    <source>
        <strain evidence="1 2">THG-T11</strain>
    </source>
</reference>
<evidence type="ECO:0000313" key="1">
    <source>
        <dbReference type="EMBL" id="MFN0257733.1"/>
    </source>
</evidence>
<evidence type="ECO:0008006" key="3">
    <source>
        <dbReference type="Google" id="ProtNLM"/>
    </source>
</evidence>
<evidence type="ECO:0000313" key="2">
    <source>
        <dbReference type="Proteomes" id="UP001517247"/>
    </source>
</evidence>
<dbReference type="RefSeq" id="WP_138724813.1">
    <property type="nucleotide sequence ID" value="NZ_SSHJ02000010.1"/>
</dbReference>
<keyword evidence="2" id="KW-1185">Reference proteome</keyword>
<gene>
    <name evidence="1" type="ORF">E6A44_019270</name>
</gene>
<protein>
    <recommendedName>
        <fullName evidence="3">Lipoprotein</fullName>
    </recommendedName>
</protein>
<dbReference type="Proteomes" id="UP001517247">
    <property type="component" value="Unassembled WGS sequence"/>
</dbReference>
<name>A0ABW9JB06_9SPHI</name>
<proteinExistence type="predicted"/>
<comment type="caution">
    <text evidence="1">The sequence shown here is derived from an EMBL/GenBank/DDBJ whole genome shotgun (WGS) entry which is preliminary data.</text>
</comment>
<dbReference type="EMBL" id="SSHJ02000010">
    <property type="protein sequence ID" value="MFN0257733.1"/>
    <property type="molecule type" value="Genomic_DNA"/>
</dbReference>
<organism evidence="1 2">
    <name type="scientific">Pedobacter ureilyticus</name>
    <dbReference type="NCBI Taxonomy" id="1393051"/>
    <lineage>
        <taxon>Bacteria</taxon>
        <taxon>Pseudomonadati</taxon>
        <taxon>Bacteroidota</taxon>
        <taxon>Sphingobacteriia</taxon>
        <taxon>Sphingobacteriales</taxon>
        <taxon>Sphingobacteriaceae</taxon>
        <taxon>Pedobacter</taxon>
    </lineage>
</organism>